<evidence type="ECO:0000313" key="1">
    <source>
        <dbReference type="EMBL" id="TVT99103.1"/>
    </source>
</evidence>
<sequence length="79" mass="9041">MVAIIPRFLSRVLRRRRFTGPPRRKNSAHTTVPVDNLSTGKMKIYLWQILKRYLSLITWKEKMRRGGAGPRAGGTAAPH</sequence>
<dbReference type="Proteomes" id="UP000324897">
    <property type="component" value="Unassembled WGS sequence"/>
</dbReference>
<protein>
    <submittedName>
        <fullName evidence="1">Uncharacterized protein</fullName>
    </submittedName>
</protein>
<dbReference type="EMBL" id="RWGY01000761">
    <property type="protein sequence ID" value="TVT99103.1"/>
    <property type="molecule type" value="Genomic_DNA"/>
</dbReference>
<organism evidence="1 2">
    <name type="scientific">Eragrostis curvula</name>
    <name type="common">weeping love grass</name>
    <dbReference type="NCBI Taxonomy" id="38414"/>
    <lineage>
        <taxon>Eukaryota</taxon>
        <taxon>Viridiplantae</taxon>
        <taxon>Streptophyta</taxon>
        <taxon>Embryophyta</taxon>
        <taxon>Tracheophyta</taxon>
        <taxon>Spermatophyta</taxon>
        <taxon>Magnoliopsida</taxon>
        <taxon>Liliopsida</taxon>
        <taxon>Poales</taxon>
        <taxon>Poaceae</taxon>
        <taxon>PACMAD clade</taxon>
        <taxon>Chloridoideae</taxon>
        <taxon>Eragrostideae</taxon>
        <taxon>Eragrostidinae</taxon>
        <taxon>Eragrostis</taxon>
    </lineage>
</organism>
<dbReference type="AlphaFoldDB" id="A0A5J9SJH4"/>
<comment type="caution">
    <text evidence="1">The sequence shown here is derived from an EMBL/GenBank/DDBJ whole genome shotgun (WGS) entry which is preliminary data.</text>
</comment>
<gene>
    <name evidence="1" type="ORF">EJB05_55554</name>
</gene>
<keyword evidence="2" id="KW-1185">Reference proteome</keyword>
<proteinExistence type="predicted"/>
<feature type="non-terminal residue" evidence="1">
    <location>
        <position position="1"/>
    </location>
</feature>
<accession>A0A5J9SJH4</accession>
<reference evidence="1 2" key="1">
    <citation type="journal article" date="2019" name="Sci. Rep.">
        <title>A high-quality genome of Eragrostis curvula grass provides insights into Poaceae evolution and supports new strategies to enhance forage quality.</title>
        <authorList>
            <person name="Carballo J."/>
            <person name="Santos B.A.C.M."/>
            <person name="Zappacosta D."/>
            <person name="Garbus I."/>
            <person name="Selva J.P."/>
            <person name="Gallo C.A."/>
            <person name="Diaz A."/>
            <person name="Albertini E."/>
            <person name="Caccamo M."/>
            <person name="Echenique V."/>
        </authorList>
    </citation>
    <scope>NUCLEOTIDE SEQUENCE [LARGE SCALE GENOMIC DNA]</scope>
    <source>
        <strain evidence="2">cv. Victoria</strain>
        <tissue evidence="1">Leaf</tissue>
    </source>
</reference>
<dbReference type="Gramene" id="TVT99103">
    <property type="protein sequence ID" value="TVT99103"/>
    <property type="gene ID" value="EJB05_55554"/>
</dbReference>
<evidence type="ECO:0000313" key="2">
    <source>
        <dbReference type="Proteomes" id="UP000324897"/>
    </source>
</evidence>
<name>A0A5J9SJH4_9POAL</name>